<proteinExistence type="predicted"/>
<sequence length="65" mass="7107">MVLQGPLTARDLPLRLQYSGPAFTYAHRSRDALCSLYTRGPAGGLLHSTRLIVPGVIVAIRMRSD</sequence>
<name>A0A0H5Q464_9ZZZZ</name>
<evidence type="ECO:0000313" key="1">
    <source>
        <dbReference type="EMBL" id="CRY96683.1"/>
    </source>
</evidence>
<organism evidence="1">
    <name type="scientific">uncultured prokaryote</name>
    <dbReference type="NCBI Taxonomy" id="198431"/>
    <lineage>
        <taxon>unclassified sequences</taxon>
        <taxon>environmental samples</taxon>
    </lineage>
</organism>
<dbReference type="EMBL" id="LN853786">
    <property type="protein sequence ID" value="CRY96683.1"/>
    <property type="molecule type" value="Genomic_DNA"/>
</dbReference>
<reference evidence="1" key="2">
    <citation type="submission" date="2015-07" db="EMBL/GenBank/DDBJ databases">
        <title>Plasmids, circular viruses and viroids from rat gut.</title>
        <authorList>
            <person name="Jorgensen T.J."/>
            <person name="Hansen M.A."/>
            <person name="Xu Z."/>
            <person name="Tabak M.A."/>
            <person name="Sorensen S.J."/>
            <person name="Hansen L.H."/>
        </authorList>
    </citation>
    <scope>NUCLEOTIDE SEQUENCE</scope>
    <source>
        <strain evidence="1">RGFK1213</strain>
    </source>
</reference>
<accession>A0A0H5Q464</accession>
<protein>
    <submittedName>
        <fullName evidence="1">Uncharacterized protein</fullName>
    </submittedName>
</protein>
<reference evidence="1" key="1">
    <citation type="submission" date="2015-06" db="EMBL/GenBank/DDBJ databases">
        <authorList>
            <person name="Joergensen T."/>
        </authorList>
    </citation>
    <scope>NUCLEOTIDE SEQUENCE</scope>
    <source>
        <strain evidence="1">RGFK1213</strain>
    </source>
</reference>
<dbReference type="AlphaFoldDB" id="A0A0H5Q464"/>